<reference evidence="1 2" key="1">
    <citation type="submission" date="2013-05" db="EMBL/GenBank/DDBJ databases">
        <title>Genome assembly of Chondromyces apiculatus DSM 436.</title>
        <authorList>
            <person name="Sharma G."/>
            <person name="Khatri I."/>
            <person name="Kaur C."/>
            <person name="Mayilraj S."/>
            <person name="Subramanian S."/>
        </authorList>
    </citation>
    <scope>NUCLEOTIDE SEQUENCE [LARGE SCALE GENOMIC DNA]</scope>
    <source>
        <strain evidence="1 2">DSM 436</strain>
    </source>
</reference>
<dbReference type="AlphaFoldDB" id="A0A017TID8"/>
<evidence type="ECO:0000313" key="2">
    <source>
        <dbReference type="Proteomes" id="UP000019678"/>
    </source>
</evidence>
<keyword evidence="2" id="KW-1185">Reference proteome</keyword>
<comment type="caution">
    <text evidence="1">The sequence shown here is derived from an EMBL/GenBank/DDBJ whole genome shotgun (WGS) entry which is preliminary data.</text>
</comment>
<name>A0A017TID8_9BACT</name>
<organism evidence="1 2">
    <name type="scientific">Chondromyces apiculatus DSM 436</name>
    <dbReference type="NCBI Taxonomy" id="1192034"/>
    <lineage>
        <taxon>Bacteria</taxon>
        <taxon>Pseudomonadati</taxon>
        <taxon>Myxococcota</taxon>
        <taxon>Polyangia</taxon>
        <taxon>Polyangiales</taxon>
        <taxon>Polyangiaceae</taxon>
        <taxon>Chondromyces</taxon>
    </lineage>
</organism>
<protein>
    <submittedName>
        <fullName evidence="1">Uncharacterized protein</fullName>
    </submittedName>
</protein>
<accession>A0A017TID8</accession>
<gene>
    <name evidence="1" type="ORF">CAP_2512</name>
</gene>
<dbReference type="STRING" id="1192034.CAP_2512"/>
<dbReference type="EMBL" id="ASRX01000002">
    <property type="protein sequence ID" value="EYF08652.1"/>
    <property type="molecule type" value="Genomic_DNA"/>
</dbReference>
<dbReference type="Proteomes" id="UP000019678">
    <property type="component" value="Unassembled WGS sequence"/>
</dbReference>
<proteinExistence type="predicted"/>
<evidence type="ECO:0000313" key="1">
    <source>
        <dbReference type="EMBL" id="EYF08652.1"/>
    </source>
</evidence>
<sequence>MSAPSAHLRRGGGGFRGAQDLWLLGARGARLLGAGDFWRIEARDVRLLRV</sequence>